<dbReference type="Gene3D" id="3.30.1360.70">
    <property type="entry name" value="Arginyl tRNA synthetase N-terminal domain"/>
    <property type="match status" value="1"/>
</dbReference>
<dbReference type="InterPro" id="IPR001278">
    <property type="entry name" value="Arg-tRNA-ligase"/>
</dbReference>
<feature type="domain" description="DALR anticodon binding" evidence="10">
    <location>
        <begin position="516"/>
        <end position="633"/>
    </location>
</feature>
<dbReference type="InterPro" id="IPR014729">
    <property type="entry name" value="Rossmann-like_a/b/a_fold"/>
</dbReference>
<dbReference type="InterPro" id="IPR036695">
    <property type="entry name" value="Arg-tRNA-synth_N_sf"/>
</dbReference>
<dbReference type="GO" id="GO:0005524">
    <property type="term" value="F:ATP binding"/>
    <property type="evidence" value="ECO:0007669"/>
    <property type="project" value="UniProtKB-KW"/>
</dbReference>
<organism evidence="11 12">
    <name type="scientific">Stachybotrys elegans</name>
    <dbReference type="NCBI Taxonomy" id="80388"/>
    <lineage>
        <taxon>Eukaryota</taxon>
        <taxon>Fungi</taxon>
        <taxon>Dikarya</taxon>
        <taxon>Ascomycota</taxon>
        <taxon>Pezizomycotina</taxon>
        <taxon>Sordariomycetes</taxon>
        <taxon>Hypocreomycetidae</taxon>
        <taxon>Hypocreales</taxon>
        <taxon>Stachybotryaceae</taxon>
        <taxon>Stachybotrys</taxon>
    </lineage>
</organism>
<dbReference type="EC" id="6.1.1.19" evidence="2"/>
<sequence>MATCSITGLEALLHKAGLDTPVPVFPGADIVHNPQDIFRAYLADTLQRLIDCDRSVAYDAIQPSNVTGAGDLVVVSPRLRVKDVAPKDLAADLALKFPRSPPFSCPFVDGIHLRVLSSPNTLPRLLLPYINDRKASYGYDETIGLADQLNPEGGQRKIVIEFSSPNMASNFTLSHWRSTLVGAFVANLFDRFGWNVVRMNYLGDWGKQIGLLVAGWQRFASEDDFQASPARHLLHVFSQVQEAFKPEQESLKAAKGETKETAQIESHGIAAERDDFFKKMEDREPEALALWQRFRDATVTNYINSYARLGIKFDEYSGESQVTQASLDEVESVLKEKGAYEESEGFWIIDFSKHDAKRLATAKLRYRNGTTTYLLRDIAAVLDRYKAHAFDRMIYVAGAEQEMHFQRIIKALQLMDRKDLADKIQHVSFARITGLGPSFADCALLDDYLERCQSSVQEYMAGENPEDVFFKQDQDTLGSIGLSALQVHDLNHKRTTGYSGDVKTMMNLQGETGTAFQNCYVRLLSVLSEHPDDIDYASLDYSELETEDYTELLRIMAQYPDVAAASYKTMEPAGIVGYVFRLVDQLMITLDDEQDHDCEGRETLVRARMALFENARQVLENALKLLGVTPVNL</sequence>
<dbReference type="Pfam" id="PF05746">
    <property type="entry name" value="DALR_1"/>
    <property type="match status" value="1"/>
</dbReference>
<evidence type="ECO:0000256" key="1">
    <source>
        <dbReference type="ARBA" id="ARBA00005594"/>
    </source>
</evidence>
<reference evidence="11" key="1">
    <citation type="journal article" date="2021" name="Nat. Commun.">
        <title>Genetic determinants of endophytism in the Arabidopsis root mycobiome.</title>
        <authorList>
            <person name="Mesny F."/>
            <person name="Miyauchi S."/>
            <person name="Thiergart T."/>
            <person name="Pickel B."/>
            <person name="Atanasova L."/>
            <person name="Karlsson M."/>
            <person name="Huettel B."/>
            <person name="Barry K.W."/>
            <person name="Haridas S."/>
            <person name="Chen C."/>
            <person name="Bauer D."/>
            <person name="Andreopoulos W."/>
            <person name="Pangilinan J."/>
            <person name="LaButti K."/>
            <person name="Riley R."/>
            <person name="Lipzen A."/>
            <person name="Clum A."/>
            <person name="Drula E."/>
            <person name="Henrissat B."/>
            <person name="Kohler A."/>
            <person name="Grigoriev I.V."/>
            <person name="Martin F.M."/>
            <person name="Hacquard S."/>
        </authorList>
    </citation>
    <scope>NUCLEOTIDE SEQUENCE</scope>
    <source>
        <strain evidence="11">MPI-CAGE-CH-0235</strain>
    </source>
</reference>
<comment type="catalytic activity">
    <reaction evidence="8">
        <text>tRNA(Arg) + L-arginine + ATP = L-arginyl-tRNA(Arg) + AMP + diphosphate</text>
        <dbReference type="Rhea" id="RHEA:20301"/>
        <dbReference type="Rhea" id="RHEA-COMP:9658"/>
        <dbReference type="Rhea" id="RHEA-COMP:9673"/>
        <dbReference type="ChEBI" id="CHEBI:30616"/>
        <dbReference type="ChEBI" id="CHEBI:32682"/>
        <dbReference type="ChEBI" id="CHEBI:33019"/>
        <dbReference type="ChEBI" id="CHEBI:78442"/>
        <dbReference type="ChEBI" id="CHEBI:78513"/>
        <dbReference type="ChEBI" id="CHEBI:456215"/>
        <dbReference type="EC" id="6.1.1.19"/>
    </reaction>
</comment>
<dbReference type="SUPFAM" id="SSF55190">
    <property type="entry name" value="Arginyl-tRNA synthetase (ArgRS), N-terminal 'additional' domain"/>
    <property type="match status" value="1"/>
</dbReference>
<dbReference type="GO" id="GO:0032543">
    <property type="term" value="P:mitochondrial translation"/>
    <property type="evidence" value="ECO:0007669"/>
    <property type="project" value="TreeGrafter"/>
</dbReference>
<dbReference type="InterPro" id="IPR008909">
    <property type="entry name" value="DALR_anticod-bd"/>
</dbReference>
<dbReference type="GO" id="GO:0006420">
    <property type="term" value="P:arginyl-tRNA aminoacylation"/>
    <property type="evidence" value="ECO:0007669"/>
    <property type="project" value="InterPro"/>
</dbReference>
<keyword evidence="3 9" id="KW-0436">Ligase</keyword>
<dbReference type="GO" id="GO:0005739">
    <property type="term" value="C:mitochondrion"/>
    <property type="evidence" value="ECO:0007669"/>
    <property type="project" value="TreeGrafter"/>
</dbReference>
<accession>A0A8K0T5E8</accession>
<dbReference type="AlphaFoldDB" id="A0A8K0T5E8"/>
<evidence type="ECO:0000256" key="2">
    <source>
        <dbReference type="ARBA" id="ARBA00012837"/>
    </source>
</evidence>
<evidence type="ECO:0000256" key="8">
    <source>
        <dbReference type="ARBA" id="ARBA00049339"/>
    </source>
</evidence>
<evidence type="ECO:0000313" key="11">
    <source>
        <dbReference type="EMBL" id="KAH7326457.1"/>
    </source>
</evidence>
<keyword evidence="12" id="KW-1185">Reference proteome</keyword>
<proteinExistence type="inferred from homology"/>
<dbReference type="EMBL" id="JAGPNK010000002">
    <property type="protein sequence ID" value="KAH7326457.1"/>
    <property type="molecule type" value="Genomic_DNA"/>
</dbReference>
<gene>
    <name evidence="11" type="ORF">B0I35DRAFT_405695</name>
</gene>
<dbReference type="PANTHER" id="PTHR11956:SF11">
    <property type="entry name" value="ARGININE--TRNA LIGASE, MITOCHONDRIAL-RELATED"/>
    <property type="match status" value="1"/>
</dbReference>
<evidence type="ECO:0000259" key="10">
    <source>
        <dbReference type="SMART" id="SM00836"/>
    </source>
</evidence>
<evidence type="ECO:0000256" key="9">
    <source>
        <dbReference type="RuleBase" id="RU363038"/>
    </source>
</evidence>
<protein>
    <recommendedName>
        <fullName evidence="2">arginine--tRNA ligase</fullName>
        <ecNumber evidence="2">6.1.1.19</ecNumber>
    </recommendedName>
</protein>
<dbReference type="PANTHER" id="PTHR11956">
    <property type="entry name" value="ARGINYL-TRNA SYNTHETASE"/>
    <property type="match status" value="1"/>
</dbReference>
<dbReference type="SMART" id="SM00836">
    <property type="entry name" value="DALR_1"/>
    <property type="match status" value="1"/>
</dbReference>
<dbReference type="OrthoDB" id="68056at2759"/>
<evidence type="ECO:0000313" key="12">
    <source>
        <dbReference type="Proteomes" id="UP000813444"/>
    </source>
</evidence>
<keyword evidence="7 9" id="KW-0030">Aminoacyl-tRNA synthetase</keyword>
<dbReference type="SUPFAM" id="SSF52374">
    <property type="entry name" value="Nucleotidylyl transferase"/>
    <property type="match status" value="1"/>
</dbReference>
<dbReference type="PRINTS" id="PR01038">
    <property type="entry name" value="TRNASYNTHARG"/>
</dbReference>
<evidence type="ECO:0000256" key="7">
    <source>
        <dbReference type="ARBA" id="ARBA00023146"/>
    </source>
</evidence>
<keyword evidence="5 9" id="KW-0067">ATP-binding</keyword>
<evidence type="ECO:0000256" key="5">
    <source>
        <dbReference type="ARBA" id="ARBA00022840"/>
    </source>
</evidence>
<dbReference type="GO" id="GO:0004814">
    <property type="term" value="F:arginine-tRNA ligase activity"/>
    <property type="evidence" value="ECO:0007669"/>
    <property type="project" value="UniProtKB-EC"/>
</dbReference>
<dbReference type="SUPFAM" id="SSF47323">
    <property type="entry name" value="Anticodon-binding domain of a subclass of class I aminoacyl-tRNA synthetases"/>
    <property type="match status" value="1"/>
</dbReference>
<evidence type="ECO:0000256" key="4">
    <source>
        <dbReference type="ARBA" id="ARBA00022741"/>
    </source>
</evidence>
<dbReference type="Gene3D" id="3.40.50.620">
    <property type="entry name" value="HUPs"/>
    <property type="match status" value="1"/>
</dbReference>
<dbReference type="InterPro" id="IPR009080">
    <property type="entry name" value="tRNAsynth_Ia_anticodon-bd"/>
</dbReference>
<dbReference type="Proteomes" id="UP000813444">
    <property type="component" value="Unassembled WGS sequence"/>
</dbReference>
<comment type="similarity">
    <text evidence="1 9">Belongs to the class-I aminoacyl-tRNA synthetase family.</text>
</comment>
<dbReference type="Gene3D" id="1.10.730.10">
    <property type="entry name" value="Isoleucyl-tRNA Synthetase, Domain 1"/>
    <property type="match status" value="1"/>
</dbReference>
<comment type="caution">
    <text evidence="11">The sequence shown here is derived from an EMBL/GenBank/DDBJ whole genome shotgun (WGS) entry which is preliminary data.</text>
</comment>
<keyword evidence="4 9" id="KW-0547">Nucleotide-binding</keyword>
<dbReference type="Pfam" id="PF00750">
    <property type="entry name" value="tRNA-synt_1d"/>
    <property type="match status" value="1"/>
</dbReference>
<evidence type="ECO:0000256" key="3">
    <source>
        <dbReference type="ARBA" id="ARBA00022598"/>
    </source>
</evidence>
<name>A0A8K0T5E8_9HYPO</name>
<evidence type="ECO:0000256" key="6">
    <source>
        <dbReference type="ARBA" id="ARBA00022917"/>
    </source>
</evidence>
<dbReference type="NCBIfam" id="TIGR00456">
    <property type="entry name" value="argS"/>
    <property type="match status" value="1"/>
</dbReference>
<dbReference type="InterPro" id="IPR035684">
    <property type="entry name" value="ArgRS_core"/>
</dbReference>
<keyword evidence="6 9" id="KW-0648">Protein biosynthesis</keyword>